<organism evidence="2 3">
    <name type="scientific">Streptomonospora alba</name>
    <dbReference type="NCBI Taxonomy" id="183763"/>
    <lineage>
        <taxon>Bacteria</taxon>
        <taxon>Bacillati</taxon>
        <taxon>Actinomycetota</taxon>
        <taxon>Actinomycetes</taxon>
        <taxon>Streptosporangiales</taxon>
        <taxon>Nocardiopsidaceae</taxon>
        <taxon>Streptomonospora</taxon>
    </lineage>
</organism>
<comment type="caution">
    <text evidence="2">The sequence shown here is derived from an EMBL/GenBank/DDBJ whole genome shotgun (WGS) entry which is preliminary data.</text>
</comment>
<keyword evidence="3" id="KW-1185">Reference proteome</keyword>
<dbReference type="Pfam" id="PF19741">
    <property type="entry name" value="DUF6230"/>
    <property type="match status" value="1"/>
</dbReference>
<keyword evidence="1" id="KW-0472">Membrane</keyword>
<gene>
    <name evidence="2" type="ORF">LP52_16440</name>
</gene>
<dbReference type="EMBL" id="JROO01000031">
    <property type="protein sequence ID" value="KIH97917.1"/>
    <property type="molecule type" value="Genomic_DNA"/>
</dbReference>
<protein>
    <submittedName>
        <fullName evidence="2">Cholesterol esterase</fullName>
    </submittedName>
</protein>
<accession>A0A0C2JM06</accession>
<dbReference type="AlphaFoldDB" id="A0A0C2JM06"/>
<dbReference type="RefSeq" id="WP_040274708.1">
    <property type="nucleotide sequence ID" value="NZ_JROO01000031.1"/>
</dbReference>
<feature type="transmembrane region" description="Helical" evidence="1">
    <location>
        <begin position="21"/>
        <end position="40"/>
    </location>
</feature>
<dbReference type="InterPro" id="IPR046198">
    <property type="entry name" value="DUF6230"/>
</dbReference>
<evidence type="ECO:0000256" key="1">
    <source>
        <dbReference type="SAM" id="Phobius"/>
    </source>
</evidence>
<keyword evidence="1" id="KW-0812">Transmembrane</keyword>
<evidence type="ECO:0000313" key="2">
    <source>
        <dbReference type="EMBL" id="KIH97917.1"/>
    </source>
</evidence>
<sequence length="207" mass="21214">MAEETTAEAPRASGGTAWKRFALTFIPALGAAGILVGLTAQGTLAASFAVSGESFKVSADQLAGTGFAQYADTATSADGTEHPVALSVIDHAELSNLCQSVLMDTGVGEVTLLVKAGQGDKPAVAENMVIDVEQLSGDAEFTQMEIGRDASTVENATGKTGEVGAFGQQADKITIDGLRQTAWSVNAGTFSLTGLKLSVKPGNHECY</sequence>
<keyword evidence="1" id="KW-1133">Transmembrane helix</keyword>
<dbReference type="STRING" id="183763.LP52_16440"/>
<name>A0A0C2JM06_9ACTN</name>
<proteinExistence type="predicted"/>
<evidence type="ECO:0000313" key="3">
    <source>
        <dbReference type="Proteomes" id="UP000031675"/>
    </source>
</evidence>
<reference evidence="3" key="1">
    <citation type="journal article" date="2015" name="Chem. Biol.">
        <title>Structure, bioactivity, and resistance mechanism of streptomonomicin, an unusual lasso Peptide from an understudied halophilic actinomycete.</title>
        <authorList>
            <person name="Metelev M."/>
            <person name="Tietz J.I."/>
            <person name="Melby J.O."/>
            <person name="Blair P.M."/>
            <person name="Zhu L."/>
            <person name="Livnat I."/>
            <person name="Severinov K."/>
            <person name="Mitchell D.A."/>
        </authorList>
    </citation>
    <scope>NUCLEOTIDE SEQUENCE [LARGE SCALE GENOMIC DNA]</scope>
    <source>
        <strain evidence="3">YIM 90003</strain>
    </source>
</reference>
<dbReference type="Proteomes" id="UP000031675">
    <property type="component" value="Unassembled WGS sequence"/>
</dbReference>
<dbReference type="OrthoDB" id="4238587at2"/>